<dbReference type="Pfam" id="PF00903">
    <property type="entry name" value="Glyoxalase"/>
    <property type="match status" value="1"/>
</dbReference>
<dbReference type="GO" id="GO:0046686">
    <property type="term" value="P:response to cadmium ion"/>
    <property type="evidence" value="ECO:0007669"/>
    <property type="project" value="TreeGrafter"/>
</dbReference>
<protein>
    <recommendedName>
        <fullName evidence="1">VOC domain-containing protein</fullName>
    </recommendedName>
</protein>
<dbReference type="RefSeq" id="WP_054966621.1">
    <property type="nucleotide sequence ID" value="NZ_FMUN01000002.1"/>
</dbReference>
<evidence type="ECO:0000313" key="3">
    <source>
        <dbReference type="Proteomes" id="UP000183104"/>
    </source>
</evidence>
<dbReference type="InterPro" id="IPR029068">
    <property type="entry name" value="Glyas_Bleomycin-R_OHBP_Dase"/>
</dbReference>
<dbReference type="SUPFAM" id="SSF54593">
    <property type="entry name" value="Glyoxalase/Bleomycin resistance protein/Dihydroxybiphenyl dioxygenase"/>
    <property type="match status" value="1"/>
</dbReference>
<dbReference type="PANTHER" id="PTHR41294:SF1">
    <property type="entry name" value="CADMIUM-INDUCED PROTEIN CADI"/>
    <property type="match status" value="1"/>
</dbReference>
<feature type="domain" description="VOC" evidence="1">
    <location>
        <begin position="2"/>
        <end position="116"/>
    </location>
</feature>
<accession>A0A0P9GI14</accession>
<evidence type="ECO:0000259" key="1">
    <source>
        <dbReference type="PROSITE" id="PS51819"/>
    </source>
</evidence>
<evidence type="ECO:0000313" key="2">
    <source>
        <dbReference type="EMBL" id="SCX96587.1"/>
    </source>
</evidence>
<dbReference type="AlphaFoldDB" id="A0A0P9GI14"/>
<dbReference type="PROSITE" id="PS51819">
    <property type="entry name" value="VOC"/>
    <property type="match status" value="1"/>
</dbReference>
<dbReference type="OrthoDB" id="9789608at2"/>
<name>A0A0P9GI14_9GAMM</name>
<dbReference type="STRING" id="381306.AN478_10855"/>
<reference evidence="3" key="1">
    <citation type="submission" date="2016-10" db="EMBL/GenBank/DDBJ databases">
        <authorList>
            <person name="Varghese N."/>
        </authorList>
    </citation>
    <scope>NUCLEOTIDE SEQUENCE [LARGE SCALE GENOMIC DNA]</scope>
    <source>
        <strain evidence="3">HL 19</strain>
    </source>
</reference>
<dbReference type="PATRIC" id="fig|381306.5.peg.929"/>
<organism evidence="2 3">
    <name type="scientific">Thiohalorhabdus denitrificans</name>
    <dbReference type="NCBI Taxonomy" id="381306"/>
    <lineage>
        <taxon>Bacteria</taxon>
        <taxon>Pseudomonadati</taxon>
        <taxon>Pseudomonadota</taxon>
        <taxon>Gammaproteobacteria</taxon>
        <taxon>Thiohalorhabdales</taxon>
        <taxon>Thiohalorhabdaceae</taxon>
        <taxon>Thiohalorhabdus</taxon>
    </lineage>
</organism>
<dbReference type="PANTHER" id="PTHR41294">
    <property type="entry name" value="CADMIUM-INDUCED PROTEIN CADI"/>
    <property type="match status" value="1"/>
</dbReference>
<dbReference type="InterPro" id="IPR037523">
    <property type="entry name" value="VOC_core"/>
</dbReference>
<gene>
    <name evidence="2" type="ORF">SAMN05661077_0863</name>
</gene>
<dbReference type="Proteomes" id="UP000183104">
    <property type="component" value="Unassembled WGS sequence"/>
</dbReference>
<dbReference type="InterPro" id="IPR004360">
    <property type="entry name" value="Glyas_Fos-R_dOase_dom"/>
</dbReference>
<dbReference type="InterPro" id="IPR049789">
    <property type="entry name" value="ArsI/CadI-like"/>
</dbReference>
<proteinExistence type="predicted"/>
<keyword evidence="3" id="KW-1185">Reference proteome</keyword>
<sequence>MNRFHVHVAVDDLERNKVFYSSLFGAEPAVSKPDYAKWELEDPAVNFAISARGRAPGIDHLGIQAADEDGLSRLEERARAADAGGLKEAGTTCCYAVSDKYWVTDPQGVAWETYHTLDEAALFTEPAGGCCGPETGASSCCD</sequence>
<dbReference type="InterPro" id="IPR052393">
    <property type="entry name" value="Cadmium-induced_rsp"/>
</dbReference>
<dbReference type="Gene3D" id="3.10.180.10">
    <property type="entry name" value="2,3-Dihydroxybiphenyl 1,2-Dioxygenase, domain 1"/>
    <property type="match status" value="1"/>
</dbReference>
<dbReference type="NCBIfam" id="NF041414">
    <property type="entry name" value="ArsI_CadI_VOC"/>
    <property type="match status" value="1"/>
</dbReference>
<dbReference type="EMBL" id="FMUN01000002">
    <property type="protein sequence ID" value="SCX96587.1"/>
    <property type="molecule type" value="Genomic_DNA"/>
</dbReference>